<dbReference type="InterPro" id="IPR019734">
    <property type="entry name" value="TPR_rpt"/>
</dbReference>
<keyword evidence="4" id="KW-0508">mRNA splicing</keyword>
<comment type="caution">
    <text evidence="9">The sequence shown here is derived from an EMBL/GenBank/DDBJ whole genome shotgun (WGS) entry which is preliminary data.</text>
</comment>
<dbReference type="Gene3D" id="1.25.40.10">
    <property type="entry name" value="Tetratricopeptide repeat domain"/>
    <property type="match status" value="4"/>
</dbReference>
<proteinExistence type="predicted"/>
<dbReference type="AlphaFoldDB" id="A0A9P3HAZ9"/>
<evidence type="ECO:0000256" key="6">
    <source>
        <dbReference type="SAM" id="Coils"/>
    </source>
</evidence>
<dbReference type="Pfam" id="PF06424">
    <property type="entry name" value="PRP1_N"/>
    <property type="match status" value="1"/>
</dbReference>
<protein>
    <submittedName>
        <fullName evidence="9">Pre-mRNA-processing factor 6</fullName>
    </submittedName>
</protein>
<keyword evidence="3" id="KW-0677">Repeat</keyword>
<feature type="compositionally biased region" description="Basic and acidic residues" evidence="7">
    <location>
        <begin position="45"/>
        <end position="59"/>
    </location>
</feature>
<evidence type="ECO:0000256" key="3">
    <source>
        <dbReference type="ARBA" id="ARBA00022737"/>
    </source>
</evidence>
<comment type="subcellular location">
    <subcellularLocation>
        <location evidence="1">Nucleus</location>
    </subcellularLocation>
</comment>
<feature type="compositionally biased region" description="Acidic residues" evidence="7">
    <location>
        <begin position="60"/>
        <end position="73"/>
    </location>
</feature>
<feature type="domain" description="PRP1 splicing factor N-terminal" evidence="8">
    <location>
        <begin position="13"/>
        <end position="158"/>
    </location>
</feature>
<dbReference type="InterPro" id="IPR010491">
    <property type="entry name" value="PRP1_N"/>
</dbReference>
<dbReference type="EMBL" id="BQFW01000007">
    <property type="protein sequence ID" value="GJJ73007.1"/>
    <property type="molecule type" value="Genomic_DNA"/>
</dbReference>
<dbReference type="Pfam" id="PF13432">
    <property type="entry name" value="TPR_16"/>
    <property type="match status" value="1"/>
</dbReference>
<dbReference type="PANTHER" id="PTHR11246:SF1">
    <property type="entry name" value="PRE-MRNA-PROCESSING FACTOR 6"/>
    <property type="match status" value="1"/>
</dbReference>
<dbReference type="InterPro" id="IPR011990">
    <property type="entry name" value="TPR-like_helical_dom_sf"/>
</dbReference>
<keyword evidence="5" id="KW-0539">Nucleus</keyword>
<dbReference type="FunFam" id="1.25.40.10:FF:000256">
    <property type="entry name" value="Probable pre-mRNA splicing factor prp1"/>
    <property type="match status" value="1"/>
</dbReference>
<dbReference type="InterPro" id="IPR045075">
    <property type="entry name" value="Syf1-like"/>
</dbReference>
<feature type="region of interest" description="Disordered" evidence="7">
    <location>
        <begin position="1"/>
        <end position="85"/>
    </location>
</feature>
<name>A0A9P3HAZ9_9FUNG</name>
<evidence type="ECO:0000256" key="7">
    <source>
        <dbReference type="SAM" id="MobiDB-lite"/>
    </source>
</evidence>
<sequence>MFGATKDFMGKPAPPGYIAGLGRGATGFTTRSDIGPAREGPTEADIARLQEQAKRKAAENGDDDDERYQDPDNETGLFNAAPYEADDAEADQIYDAVDAKLSERTKARREAREKEEQERLIKERPKIQDQFADLKRGLNAVSAEEWENLPEVANIAGRNRKKASLREKFAPVPDSLLPRAQEEMATTLDLQPNGLVTPAPGTMTNFREIGEANKQVLGLRLDRMADSASGSTTIDPKGYLTDLNSIIVKSATEIGDLKKARLLMKSVITTNPKHAPGWIGAARLEELAGKLTEARHIIDKGCQMCPTSEDVWLEAARMNNADNAKKILASAIKQIPQSVKIWQTAVKLETTMKTKKTVIRRALDLVPNSLVLWKEAIEMEDDPNNARILLARAVELVPQSVELWIALARLETYENAQKVLNNARKMIPTSHEIWITAFCLQEANNADADRLERLVGVGVKSLSMHESALSRDDWLTEAEKCEKNGYVKTCQAIVRATIGMGLEEPDFKSTWMEDAESAISNKAYDTARAIYAHALKTFPSKKSIWRRAALLEKSHGTATSLEELLMRSVKFCPHAEFLWLMGAKEKWLGGDVPGARAILDAAFVANPNSEQIWLAAVKLEAENGEHARAEMLLANARVKADTMKVWMKSAVLERQLGKITEALQLLDQGLVKYPTAEKLWMIRGQILVDRGDNQKARENFTKALGHCAKSVPLWIMAARLEERAGLLIKARAKMERGRLLNPKSPELWLESIRIELRGNNVNMGKTLMAKAVQECPSSGLLWSESVWLETRAQRKGKIVDALKKSENSAHVLITAARIFWADRQVEKARTWFLKAEVADSDLGDAWAWHYKFETEHGDDARRKELIVRCKASEPRHGEYWQDVAKDLKNTGKNTGDILVLVALSLPSNVVP</sequence>
<evidence type="ECO:0000313" key="9">
    <source>
        <dbReference type="EMBL" id="GJJ73007.1"/>
    </source>
</evidence>
<evidence type="ECO:0000313" key="10">
    <source>
        <dbReference type="Proteomes" id="UP000827284"/>
    </source>
</evidence>
<reference evidence="9" key="2">
    <citation type="journal article" date="2022" name="Microbiol. Resour. Announc.">
        <title>Whole-Genome Sequence of Entomortierella parvispora E1425, a Mucoromycotan Fungus Associated with Burkholderiaceae-Related Endosymbiotic Bacteria.</title>
        <authorList>
            <person name="Herlambang A."/>
            <person name="Guo Y."/>
            <person name="Takashima Y."/>
            <person name="Narisawa K."/>
            <person name="Ohta H."/>
            <person name="Nishizawa T."/>
        </authorList>
    </citation>
    <scope>NUCLEOTIDE SEQUENCE</scope>
    <source>
        <strain evidence="9">E1425</strain>
    </source>
</reference>
<keyword evidence="10" id="KW-1185">Reference proteome</keyword>
<dbReference type="SUPFAM" id="SSF48452">
    <property type="entry name" value="TPR-like"/>
    <property type="match status" value="2"/>
</dbReference>
<evidence type="ECO:0000259" key="8">
    <source>
        <dbReference type="Pfam" id="PF06424"/>
    </source>
</evidence>
<evidence type="ECO:0000256" key="4">
    <source>
        <dbReference type="ARBA" id="ARBA00023187"/>
    </source>
</evidence>
<dbReference type="GO" id="GO:0071013">
    <property type="term" value="C:catalytic step 2 spliceosome"/>
    <property type="evidence" value="ECO:0007669"/>
    <property type="project" value="TreeGrafter"/>
</dbReference>
<organism evidence="9 10">
    <name type="scientific">Entomortierella parvispora</name>
    <dbReference type="NCBI Taxonomy" id="205924"/>
    <lineage>
        <taxon>Eukaryota</taxon>
        <taxon>Fungi</taxon>
        <taxon>Fungi incertae sedis</taxon>
        <taxon>Mucoromycota</taxon>
        <taxon>Mortierellomycotina</taxon>
        <taxon>Mortierellomycetes</taxon>
        <taxon>Mortierellales</taxon>
        <taxon>Mortierellaceae</taxon>
        <taxon>Entomortierella</taxon>
    </lineage>
</organism>
<dbReference type="GO" id="GO:0046540">
    <property type="term" value="C:U4/U6 x U5 tri-snRNP complex"/>
    <property type="evidence" value="ECO:0007669"/>
    <property type="project" value="TreeGrafter"/>
</dbReference>
<evidence type="ECO:0000256" key="2">
    <source>
        <dbReference type="ARBA" id="ARBA00022664"/>
    </source>
</evidence>
<gene>
    <name evidence="9" type="ORF">EMPS_05365</name>
</gene>
<feature type="coiled-coil region" evidence="6">
    <location>
        <begin position="97"/>
        <end position="124"/>
    </location>
</feature>
<keyword evidence="2" id="KW-0507">mRNA processing</keyword>
<dbReference type="GO" id="GO:0000244">
    <property type="term" value="P:spliceosomal tri-snRNP complex assembly"/>
    <property type="evidence" value="ECO:0007669"/>
    <property type="project" value="TreeGrafter"/>
</dbReference>
<dbReference type="SMART" id="SM00386">
    <property type="entry name" value="HAT"/>
    <property type="match status" value="11"/>
</dbReference>
<keyword evidence="6" id="KW-0175">Coiled coil</keyword>
<reference evidence="9" key="1">
    <citation type="submission" date="2021-11" db="EMBL/GenBank/DDBJ databases">
        <authorList>
            <person name="Herlambang A."/>
            <person name="Guo Y."/>
            <person name="Takashima Y."/>
            <person name="Nishizawa T."/>
        </authorList>
    </citation>
    <scope>NUCLEOTIDE SEQUENCE</scope>
    <source>
        <strain evidence="9">E1425</strain>
    </source>
</reference>
<dbReference type="SMART" id="SM00028">
    <property type="entry name" value="TPR"/>
    <property type="match status" value="4"/>
</dbReference>
<accession>A0A9P3HAZ9</accession>
<dbReference type="InterPro" id="IPR003107">
    <property type="entry name" value="HAT"/>
</dbReference>
<dbReference type="Proteomes" id="UP000827284">
    <property type="component" value="Unassembled WGS sequence"/>
</dbReference>
<evidence type="ECO:0000256" key="5">
    <source>
        <dbReference type="ARBA" id="ARBA00023242"/>
    </source>
</evidence>
<evidence type="ECO:0000256" key="1">
    <source>
        <dbReference type="ARBA" id="ARBA00004123"/>
    </source>
</evidence>
<dbReference type="OrthoDB" id="440128at2759"/>
<dbReference type="PANTHER" id="PTHR11246">
    <property type="entry name" value="PRE-MRNA SPLICING FACTOR"/>
    <property type="match status" value="1"/>
</dbReference>